<sequence length="80" mass="9284">MSDIVVLPRKVYKTLVKLAPVAEQDYKRFLEEHPDGDVVLSDELIEEREYLEYRAMGPNFLGENCFKNWLAPSGILLQEI</sequence>
<protein>
    <submittedName>
        <fullName evidence="1">Uncharacterized protein</fullName>
    </submittedName>
</protein>
<dbReference type="EMBL" id="BDIP01007492">
    <property type="protein sequence ID" value="GIQ91315.1"/>
    <property type="molecule type" value="Genomic_DNA"/>
</dbReference>
<evidence type="ECO:0000313" key="1">
    <source>
        <dbReference type="EMBL" id="GIQ91315.1"/>
    </source>
</evidence>
<reference evidence="1 2" key="1">
    <citation type="journal article" date="2018" name="PLoS ONE">
        <title>The draft genome of Kipferlia bialata reveals reductive genome evolution in fornicate parasites.</title>
        <authorList>
            <person name="Tanifuji G."/>
            <person name="Takabayashi S."/>
            <person name="Kume K."/>
            <person name="Takagi M."/>
            <person name="Nakayama T."/>
            <person name="Kamikawa R."/>
            <person name="Inagaki Y."/>
            <person name="Hashimoto T."/>
        </authorList>
    </citation>
    <scope>NUCLEOTIDE SEQUENCE [LARGE SCALE GENOMIC DNA]</scope>
    <source>
        <strain evidence="1">NY0173</strain>
    </source>
</reference>
<keyword evidence="2" id="KW-1185">Reference proteome</keyword>
<dbReference type="Proteomes" id="UP000265618">
    <property type="component" value="Unassembled WGS sequence"/>
</dbReference>
<proteinExistence type="predicted"/>
<accession>A0A9K3DBQ1</accession>
<comment type="caution">
    <text evidence="1">The sequence shown here is derived from an EMBL/GenBank/DDBJ whole genome shotgun (WGS) entry which is preliminary data.</text>
</comment>
<organism evidence="1 2">
    <name type="scientific">Kipferlia bialata</name>
    <dbReference type="NCBI Taxonomy" id="797122"/>
    <lineage>
        <taxon>Eukaryota</taxon>
        <taxon>Metamonada</taxon>
        <taxon>Carpediemonas-like organisms</taxon>
        <taxon>Kipferlia</taxon>
    </lineage>
</organism>
<name>A0A9K3DBQ1_9EUKA</name>
<gene>
    <name evidence="1" type="ORF">KIPB_014506</name>
</gene>
<evidence type="ECO:0000313" key="2">
    <source>
        <dbReference type="Proteomes" id="UP000265618"/>
    </source>
</evidence>
<dbReference type="AlphaFoldDB" id="A0A9K3DBQ1"/>